<dbReference type="EMBL" id="JAPDIA010000003">
    <property type="protein sequence ID" value="MDG0810804.1"/>
    <property type="molecule type" value="Genomic_DNA"/>
</dbReference>
<evidence type="ECO:0000313" key="7">
    <source>
        <dbReference type="Proteomes" id="UP001153404"/>
    </source>
</evidence>
<name>A0A9X4KYX1_9BACL</name>
<keyword evidence="5" id="KW-0119">Carbohydrate metabolism</keyword>
<gene>
    <name evidence="6" type="ORF">OMP40_16590</name>
</gene>
<protein>
    <submittedName>
        <fullName evidence="6">L-fucose/L-arabinose isomerase family protein</fullName>
    </submittedName>
</protein>
<keyword evidence="4 6" id="KW-0413">Isomerase</keyword>
<evidence type="ECO:0000256" key="3">
    <source>
        <dbReference type="ARBA" id="ARBA00023211"/>
    </source>
</evidence>
<evidence type="ECO:0000313" key="6">
    <source>
        <dbReference type="EMBL" id="MDG0810804.1"/>
    </source>
</evidence>
<dbReference type="InterPro" id="IPR009015">
    <property type="entry name" value="Fucose_isomerase_N/cen_sf"/>
</dbReference>
<keyword evidence="1" id="KW-0479">Metal-binding</keyword>
<evidence type="ECO:0000256" key="5">
    <source>
        <dbReference type="ARBA" id="ARBA00023277"/>
    </source>
</evidence>
<evidence type="ECO:0000256" key="1">
    <source>
        <dbReference type="ARBA" id="ARBA00022723"/>
    </source>
</evidence>
<proteinExistence type="predicted"/>
<keyword evidence="2" id="KW-0054">Arabinose catabolism</keyword>
<dbReference type="GO" id="GO:0046872">
    <property type="term" value="F:metal ion binding"/>
    <property type="evidence" value="ECO:0007669"/>
    <property type="project" value="UniProtKB-KW"/>
</dbReference>
<dbReference type="PANTHER" id="PTHR38464">
    <property type="entry name" value="L-ARABINOSE ISOMERASE"/>
    <property type="match status" value="1"/>
</dbReference>
<dbReference type="GO" id="GO:0019569">
    <property type="term" value="P:L-arabinose catabolic process to D-xylulose 5-phosphate"/>
    <property type="evidence" value="ECO:0007669"/>
    <property type="project" value="TreeGrafter"/>
</dbReference>
<comment type="caution">
    <text evidence="6">The sequence shown here is derived from an EMBL/GenBank/DDBJ whole genome shotgun (WGS) entry which is preliminary data.</text>
</comment>
<dbReference type="SUPFAM" id="SSF53743">
    <property type="entry name" value="FucI/AraA N-terminal and middle domains"/>
    <property type="match status" value="1"/>
</dbReference>
<keyword evidence="7" id="KW-1185">Reference proteome</keyword>
<evidence type="ECO:0000256" key="4">
    <source>
        <dbReference type="ARBA" id="ARBA00023235"/>
    </source>
</evidence>
<keyword evidence="3" id="KW-0464">Manganese</keyword>
<dbReference type="AlphaFoldDB" id="A0A9X4KYX1"/>
<dbReference type="RefSeq" id="WP_277532839.1">
    <property type="nucleotide sequence ID" value="NZ_JAPDIA010000003.1"/>
</dbReference>
<organism evidence="6 7">
    <name type="scientific">Cohnella rhizosphaerae</name>
    <dbReference type="NCBI Taxonomy" id="1457232"/>
    <lineage>
        <taxon>Bacteria</taxon>
        <taxon>Bacillati</taxon>
        <taxon>Bacillota</taxon>
        <taxon>Bacilli</taxon>
        <taxon>Bacillales</taxon>
        <taxon>Paenibacillaceae</taxon>
        <taxon>Cohnella</taxon>
    </lineage>
</organism>
<evidence type="ECO:0000256" key="2">
    <source>
        <dbReference type="ARBA" id="ARBA00022935"/>
    </source>
</evidence>
<dbReference type="GO" id="GO:0005829">
    <property type="term" value="C:cytosol"/>
    <property type="evidence" value="ECO:0007669"/>
    <property type="project" value="TreeGrafter"/>
</dbReference>
<dbReference type="InterPro" id="IPR003762">
    <property type="entry name" value="Lara_isomerase"/>
</dbReference>
<dbReference type="PANTHER" id="PTHR38464:SF1">
    <property type="entry name" value="L-ARABINOSE ISOMERASE"/>
    <property type="match status" value="1"/>
</dbReference>
<dbReference type="CDD" id="cd00578">
    <property type="entry name" value="L-fuc_L-ara-isomerases"/>
    <property type="match status" value="1"/>
</dbReference>
<dbReference type="Proteomes" id="UP001153404">
    <property type="component" value="Unassembled WGS sequence"/>
</dbReference>
<sequence length="500" mass="54746">MSLLQPIKPPRKARIGLYSVGLRAYWDQFPGLRERLEGYGKFIEGRLSGWADVFNFGLVDTEGEGRRAGEWLNLRDVDLVFCHAATYSTSATVLPVHQINKAPVVFLNLQPTERINYEATTTGEWLAHCGACPVPEFANAFNRAGIPFRVVNGLLGLAATPAGSLTNEITHEREEAIRAWLEIRAWAQAAAVPRTLRHSRFGFLGNTYSGMLDMYSDFTMIQAQTGMHVEVLEMCDLDRQLQSVTADEVARKLAEVREMFEISGDSPSDPIARRPTDEQLEWSCRVAAAQEKLVREYDLDALAYYYHGAPGGAYEKLQGGFIVGHSLLTARGIPCSGEGDLKTAVAMKICDILGTGGSFSEIVVTDYVDGTILLGHDGPFHIAIAEGKPILRGMGLYHGKQGTGVSVEAKVAPGPVTTLNVTQTGDGRLKLISGEGESTDGPIMRIGNTQTPVRFREHPDAYLTRWFAEAPTHHCALSVGHNAALFEKVGQLLQVRHARL</sequence>
<dbReference type="GO" id="GO:0008733">
    <property type="term" value="F:L-arabinose isomerase activity"/>
    <property type="evidence" value="ECO:0007669"/>
    <property type="project" value="InterPro"/>
</dbReference>
<dbReference type="SUPFAM" id="SSF50443">
    <property type="entry name" value="FucI/AraA C-terminal domain-like"/>
    <property type="match status" value="1"/>
</dbReference>
<reference evidence="6" key="1">
    <citation type="submission" date="2022-10" db="EMBL/GenBank/DDBJ databases">
        <title>Comparative genomic analysis of Cohnella hashimotonis sp. nov., isolated from the International Space Station.</title>
        <authorList>
            <person name="Simpson A."/>
            <person name="Venkateswaran K."/>
        </authorList>
    </citation>
    <scope>NUCLEOTIDE SEQUENCE</scope>
    <source>
        <strain evidence="6">DSM 28161</strain>
    </source>
</reference>
<dbReference type="InterPro" id="IPR004216">
    <property type="entry name" value="Fuc/Ara_isomerase_C"/>
</dbReference>
<accession>A0A9X4KYX1</accession>